<evidence type="ECO:0000313" key="2">
    <source>
        <dbReference type="EMBL" id="CEO89420.1"/>
    </source>
</evidence>
<name>A0A0B7MH81_9FIRM</name>
<proteinExistence type="predicted"/>
<organism evidence="2 3">
    <name type="scientific">Syntrophaceticus schinkii</name>
    <dbReference type="NCBI Taxonomy" id="499207"/>
    <lineage>
        <taxon>Bacteria</taxon>
        <taxon>Bacillati</taxon>
        <taxon>Bacillota</taxon>
        <taxon>Clostridia</taxon>
        <taxon>Thermoanaerobacterales</taxon>
        <taxon>Thermoanaerobacterales Family III. Incertae Sedis</taxon>
        <taxon>Syntrophaceticus</taxon>
    </lineage>
</organism>
<dbReference type="AlphaFoldDB" id="A0A0B7MH81"/>
<feature type="signal peptide" evidence="1">
    <location>
        <begin position="1"/>
        <end position="28"/>
    </location>
</feature>
<sequence length="315" mass="34299">MLKNKNRFITLLLMLAMVSMFIATTAFAASYGTSGFEGQNALNNPPTVTGQFTVYLSVKSNSIDGVAISRHRLPITMGTPGVTNYFFVSDVLVAAMSQYPALSFQNSSGIPITSTSSYVQKVTDSTVSSTLVFEPVTGINYYNGWMFRINDKYRAMNPADWPAGWDEDVSGPYGAAINQAFVQPDDFIDFYFADSANATVATRTLKASGFTYTSGINKKLDVTLSESHCYFDGPPNYKWYATTFAVVPNVTFSVKIDGTTYTDATNANGVITINGIALSSGTHTFEVLPIYNTYTVNGTSYGIPLYSGYYATFTI</sequence>
<feature type="chain" id="PRO_5002137381" description="DUF4430 domain-containing protein" evidence="1">
    <location>
        <begin position="29"/>
        <end position="315"/>
    </location>
</feature>
<evidence type="ECO:0008006" key="4">
    <source>
        <dbReference type="Google" id="ProtNLM"/>
    </source>
</evidence>
<protein>
    <recommendedName>
        <fullName evidence="4">DUF4430 domain-containing protein</fullName>
    </recommendedName>
</protein>
<evidence type="ECO:0000313" key="3">
    <source>
        <dbReference type="Proteomes" id="UP000046155"/>
    </source>
</evidence>
<evidence type="ECO:0000256" key="1">
    <source>
        <dbReference type="SAM" id="SignalP"/>
    </source>
</evidence>
<keyword evidence="3" id="KW-1185">Reference proteome</keyword>
<keyword evidence="1" id="KW-0732">Signal</keyword>
<gene>
    <name evidence="2" type="ORF">SSCH_470048</name>
</gene>
<dbReference type="EMBL" id="CDRZ01000244">
    <property type="protein sequence ID" value="CEO89420.1"/>
    <property type="molecule type" value="Genomic_DNA"/>
</dbReference>
<dbReference type="RefSeq" id="WP_044665362.1">
    <property type="nucleotide sequence ID" value="NZ_CDRZ01000244.1"/>
</dbReference>
<dbReference type="Proteomes" id="UP000046155">
    <property type="component" value="Unassembled WGS sequence"/>
</dbReference>
<accession>A0A0B7MH81</accession>
<reference evidence="3" key="1">
    <citation type="submission" date="2015-01" db="EMBL/GenBank/DDBJ databases">
        <authorList>
            <person name="Manzoor Shahid"/>
            <person name="Zubair Saima"/>
        </authorList>
    </citation>
    <scope>NUCLEOTIDE SEQUENCE [LARGE SCALE GENOMIC DNA]</scope>
    <source>
        <strain evidence="3">Sp3</strain>
    </source>
</reference>